<feature type="signal peptide" evidence="3">
    <location>
        <begin position="1"/>
        <end position="22"/>
    </location>
</feature>
<dbReference type="SUPFAM" id="SSF56954">
    <property type="entry name" value="Outer membrane efflux proteins (OEP)"/>
    <property type="match status" value="1"/>
</dbReference>
<evidence type="ECO:0000256" key="1">
    <source>
        <dbReference type="ARBA" id="ARBA00007613"/>
    </source>
</evidence>
<keyword evidence="2" id="KW-0175">Coiled coil</keyword>
<gene>
    <name evidence="4" type="ORF">SOCE26_041290</name>
</gene>
<feature type="chain" id="PRO_5014953673" description="TolC family protein" evidence="3">
    <location>
        <begin position="23"/>
        <end position="460"/>
    </location>
</feature>
<sequence>MAGLSGARGPLLLSSVACLALAACASPPRLAPGDRAVALYREGRVNAAARAREPLAARPDAAPRELRVDEAVAMAKRKSGTLAAMNARADTADAQAEAEGASVYRDPELRVSQLRLDQVLDGEPRLATGVRVRPPRPGEAAATEAAARAEAAVARAEARVVEVEIEAEVRWLFDDVLLIDAEIAAHEAVAGARRRLADQLKAQLDASQTTAIEEAMAALSAVEAEAGAVEQRERRKVALAALLERVGVDPAAPVRLVGEPTGALERVALPAEDALIEAALRRRPEIEIAAAELDAAAAKGAIARGQRWPWLSFLELGYEFSPATRDPLGWTFEAGIEVPLFNLHAFGKAVAAADAEAVEARRAFAGEVKRIAQEVRDRLREVRAAEAVLESFRARALPVAERAGVEIARALESRQIHSLDALDLDERRAASQLKLLKVARTYRTALAELRSAAGGRLDTR</sequence>
<name>A0A2L0ETS5_SORCE</name>
<evidence type="ECO:0000313" key="5">
    <source>
        <dbReference type="Proteomes" id="UP000238348"/>
    </source>
</evidence>
<feature type="coiled-coil region" evidence="2">
    <location>
        <begin position="139"/>
        <end position="166"/>
    </location>
</feature>
<dbReference type="InterPro" id="IPR010131">
    <property type="entry name" value="MdtP/NodT-like"/>
</dbReference>
<dbReference type="AlphaFoldDB" id="A0A2L0ETS5"/>
<dbReference type="Pfam" id="PF02321">
    <property type="entry name" value="OEP"/>
    <property type="match status" value="1"/>
</dbReference>
<dbReference type="Proteomes" id="UP000238348">
    <property type="component" value="Chromosome"/>
</dbReference>
<organism evidence="4 5">
    <name type="scientific">Sorangium cellulosum</name>
    <name type="common">Polyangium cellulosum</name>
    <dbReference type="NCBI Taxonomy" id="56"/>
    <lineage>
        <taxon>Bacteria</taxon>
        <taxon>Pseudomonadati</taxon>
        <taxon>Myxococcota</taxon>
        <taxon>Polyangia</taxon>
        <taxon>Polyangiales</taxon>
        <taxon>Polyangiaceae</taxon>
        <taxon>Sorangium</taxon>
    </lineage>
</organism>
<reference evidence="4 5" key="1">
    <citation type="submission" date="2015-09" db="EMBL/GenBank/DDBJ databases">
        <title>Sorangium comparison.</title>
        <authorList>
            <person name="Zaburannyi N."/>
            <person name="Bunk B."/>
            <person name="Overmann J."/>
            <person name="Mueller R."/>
        </authorList>
    </citation>
    <scope>NUCLEOTIDE SEQUENCE [LARGE SCALE GENOMIC DNA]</scope>
    <source>
        <strain evidence="4 5">So ce26</strain>
    </source>
</reference>
<dbReference type="GO" id="GO:0015562">
    <property type="term" value="F:efflux transmembrane transporter activity"/>
    <property type="evidence" value="ECO:0007669"/>
    <property type="project" value="InterPro"/>
</dbReference>
<dbReference type="PANTHER" id="PTHR30203">
    <property type="entry name" value="OUTER MEMBRANE CATION EFFLUX PROTEIN"/>
    <property type="match status" value="1"/>
</dbReference>
<evidence type="ECO:0000256" key="3">
    <source>
        <dbReference type="SAM" id="SignalP"/>
    </source>
</evidence>
<dbReference type="EMBL" id="CP012673">
    <property type="protein sequence ID" value="AUX42696.1"/>
    <property type="molecule type" value="Genomic_DNA"/>
</dbReference>
<accession>A0A2L0ETS5</accession>
<keyword evidence="3" id="KW-0732">Signal</keyword>
<protein>
    <recommendedName>
        <fullName evidence="6">TolC family protein</fullName>
    </recommendedName>
</protein>
<proteinExistence type="inferred from homology"/>
<evidence type="ECO:0000313" key="4">
    <source>
        <dbReference type="EMBL" id="AUX42696.1"/>
    </source>
</evidence>
<dbReference type="Gene3D" id="1.20.1600.10">
    <property type="entry name" value="Outer membrane efflux proteins (OEP)"/>
    <property type="match status" value="1"/>
</dbReference>
<evidence type="ECO:0008006" key="6">
    <source>
        <dbReference type="Google" id="ProtNLM"/>
    </source>
</evidence>
<dbReference type="PANTHER" id="PTHR30203:SF24">
    <property type="entry name" value="BLR4935 PROTEIN"/>
    <property type="match status" value="1"/>
</dbReference>
<dbReference type="InterPro" id="IPR003423">
    <property type="entry name" value="OMP_efflux"/>
</dbReference>
<evidence type="ECO:0000256" key="2">
    <source>
        <dbReference type="SAM" id="Coils"/>
    </source>
</evidence>
<comment type="similarity">
    <text evidence="1">Belongs to the outer membrane factor (OMF) (TC 1.B.17) family.</text>
</comment>